<keyword evidence="5" id="KW-0966">Cell projection</keyword>
<evidence type="ECO:0000256" key="4">
    <source>
        <dbReference type="ARBA" id="ARBA00023212"/>
    </source>
</evidence>
<organism evidence="7 8">
    <name type="scientific">Mya arenaria</name>
    <name type="common">Soft-shell clam</name>
    <dbReference type="NCBI Taxonomy" id="6604"/>
    <lineage>
        <taxon>Eukaryota</taxon>
        <taxon>Metazoa</taxon>
        <taxon>Spiralia</taxon>
        <taxon>Lophotrochozoa</taxon>
        <taxon>Mollusca</taxon>
        <taxon>Bivalvia</taxon>
        <taxon>Autobranchia</taxon>
        <taxon>Heteroconchia</taxon>
        <taxon>Euheterodonta</taxon>
        <taxon>Imparidentia</taxon>
        <taxon>Neoheterodontei</taxon>
        <taxon>Myida</taxon>
        <taxon>Myoidea</taxon>
        <taxon>Myidae</taxon>
        <taxon>Mya</taxon>
    </lineage>
</organism>
<dbReference type="EMBL" id="CP111028">
    <property type="protein sequence ID" value="WAR30501.1"/>
    <property type="molecule type" value="Genomic_DNA"/>
</dbReference>
<name>A0ABY7GBM4_MYAAR</name>
<evidence type="ECO:0000256" key="6">
    <source>
        <dbReference type="SAM" id="MobiDB-lite"/>
    </source>
</evidence>
<keyword evidence="3" id="KW-0969">Cilium</keyword>
<comment type="subcellular location">
    <subcellularLocation>
        <location evidence="1">Cytoplasm</location>
        <location evidence="1">Cytoskeleton</location>
        <location evidence="1">Cilium axoneme</location>
    </subcellularLocation>
</comment>
<dbReference type="InterPro" id="IPR006802">
    <property type="entry name" value="Radial_spoke"/>
</dbReference>
<feature type="region of interest" description="Disordered" evidence="6">
    <location>
        <begin position="1"/>
        <end position="28"/>
    </location>
</feature>
<evidence type="ECO:0000256" key="2">
    <source>
        <dbReference type="ARBA" id="ARBA00022490"/>
    </source>
</evidence>
<keyword evidence="4" id="KW-0206">Cytoskeleton</keyword>
<evidence type="ECO:0000256" key="1">
    <source>
        <dbReference type="ARBA" id="ARBA00004430"/>
    </source>
</evidence>
<evidence type="ECO:0000313" key="8">
    <source>
        <dbReference type="Proteomes" id="UP001164746"/>
    </source>
</evidence>
<evidence type="ECO:0000256" key="5">
    <source>
        <dbReference type="ARBA" id="ARBA00023273"/>
    </source>
</evidence>
<feature type="region of interest" description="Disordered" evidence="6">
    <location>
        <begin position="381"/>
        <end position="468"/>
    </location>
</feature>
<keyword evidence="8" id="KW-1185">Reference proteome</keyword>
<feature type="compositionally biased region" description="Acidic residues" evidence="6">
    <location>
        <begin position="402"/>
        <end position="423"/>
    </location>
</feature>
<sequence length="468" mass="52271">MSSVTTTTEKRGVRGRRDLMNDSSSVSDEGSLYFLQGEERDFLNAKMFLMSKPDPFTPSLYEHLSGMIARLLEDGSEVTSDLEELSRLMKLERLTPPAQPMKDHVPQSASEKLAHAQWTMLKKPPLPVVESEQTQLEDGSPLPPEQTAAVPDILRLAAQLEAAGVGLPREEFVRMSLALRDLVNMYPNVQHLRFWGKVLGTTGSFYVAEGEFHEGDYEDDSSGTHEDAEEEESDLREEDSSLFEAGLPWIRLPHVTPVQIQVARKIRKYVTGDLDAQVVSNPPFPGTERNFLRAQIARITASTQVSPLGYYRFDDEGEEEEEHAEEAGGGRANIIEDLEFEGISVKDLADGGLQAWVHHSPGILPQDLVDDGLQAWVHHSPGILPQGRTTWWNPAQPKGEYNGEEEEDEDEEEERNEPDEPEPEVGPPLLTPLAEDEREELEAEFEQSIGDDDDDIVDDEGDGGDQFD</sequence>
<dbReference type="PANTHER" id="PTHR13159:SF0">
    <property type="entry name" value="RADIAL SPOKE HEAD 6 HOMOLOG A"/>
    <property type="match status" value="1"/>
</dbReference>
<evidence type="ECO:0000256" key="3">
    <source>
        <dbReference type="ARBA" id="ARBA00023069"/>
    </source>
</evidence>
<dbReference type="Pfam" id="PF04712">
    <property type="entry name" value="Radial_spoke"/>
    <property type="match status" value="2"/>
</dbReference>
<proteinExistence type="predicted"/>
<dbReference type="Proteomes" id="UP001164746">
    <property type="component" value="Chromosome 17"/>
</dbReference>
<feature type="compositionally biased region" description="Acidic residues" evidence="6">
    <location>
        <begin position="434"/>
        <end position="468"/>
    </location>
</feature>
<feature type="compositionally biased region" description="Acidic residues" evidence="6">
    <location>
        <begin position="216"/>
        <end position="238"/>
    </location>
</feature>
<keyword evidence="2" id="KW-0963">Cytoplasm</keyword>
<evidence type="ECO:0000313" key="7">
    <source>
        <dbReference type="EMBL" id="WAR30501.1"/>
    </source>
</evidence>
<gene>
    <name evidence="7" type="ORF">MAR_033043</name>
</gene>
<feature type="region of interest" description="Disordered" evidence="6">
    <location>
        <begin position="214"/>
        <end position="238"/>
    </location>
</feature>
<protein>
    <submittedName>
        <fullName evidence="7">RSH4A-like protein</fullName>
    </submittedName>
</protein>
<accession>A0ABY7GBM4</accession>
<feature type="compositionally biased region" description="Basic and acidic residues" evidence="6">
    <location>
        <begin position="8"/>
        <end position="20"/>
    </location>
</feature>
<dbReference type="PANTHER" id="PTHR13159">
    <property type="entry name" value="RADIAL SPOKEHEAD-RELATED"/>
    <property type="match status" value="1"/>
</dbReference>
<reference evidence="7" key="1">
    <citation type="submission" date="2022-11" db="EMBL/GenBank/DDBJ databases">
        <title>Centuries of genome instability and evolution in soft-shell clam transmissible cancer (bioRxiv).</title>
        <authorList>
            <person name="Hart S.F.M."/>
            <person name="Yonemitsu M.A."/>
            <person name="Giersch R.M."/>
            <person name="Beal B.F."/>
            <person name="Arriagada G."/>
            <person name="Davis B.W."/>
            <person name="Ostrander E.A."/>
            <person name="Goff S.P."/>
            <person name="Metzger M.J."/>
        </authorList>
    </citation>
    <scope>NUCLEOTIDE SEQUENCE</scope>
    <source>
        <strain evidence="7">MELC-2E11</strain>
        <tissue evidence="7">Siphon/mantle</tissue>
    </source>
</reference>